<accession>A0ABS7ETM8</accession>
<protein>
    <submittedName>
        <fullName evidence="2">Uncharacterized protein</fullName>
    </submittedName>
</protein>
<organism evidence="2 3">
    <name type="scientific">Flagellimonas abyssi</name>
    <dbReference type="NCBI Taxonomy" id="2864871"/>
    <lineage>
        <taxon>Bacteria</taxon>
        <taxon>Pseudomonadati</taxon>
        <taxon>Bacteroidota</taxon>
        <taxon>Flavobacteriia</taxon>
        <taxon>Flavobacteriales</taxon>
        <taxon>Flavobacteriaceae</taxon>
        <taxon>Flagellimonas</taxon>
    </lineage>
</organism>
<dbReference type="RefSeq" id="WP_220114388.1">
    <property type="nucleotide sequence ID" value="NZ_JAHZSV010000021.1"/>
</dbReference>
<feature type="chain" id="PRO_5046779274" evidence="1">
    <location>
        <begin position="21"/>
        <end position="319"/>
    </location>
</feature>
<comment type="caution">
    <text evidence="2">The sequence shown here is derived from an EMBL/GenBank/DDBJ whole genome shotgun (WGS) entry which is preliminary data.</text>
</comment>
<reference evidence="2 3" key="1">
    <citation type="submission" date="2021-08" db="EMBL/GenBank/DDBJ databases">
        <title>Muricauda profundi sp. nov., a marine bacterium isolated from deep seawater of the Mariana Trench.</title>
        <authorList>
            <person name="Wei Y."/>
        </authorList>
    </citation>
    <scope>NUCLEOTIDE SEQUENCE [LARGE SCALE GENOMIC DNA]</scope>
    <source>
        <strain evidence="2 3">W52</strain>
    </source>
</reference>
<gene>
    <name evidence="2" type="ORF">K1F36_13995</name>
</gene>
<feature type="signal peptide" evidence="1">
    <location>
        <begin position="1"/>
        <end position="20"/>
    </location>
</feature>
<evidence type="ECO:0000313" key="2">
    <source>
        <dbReference type="EMBL" id="MBW8200939.1"/>
    </source>
</evidence>
<dbReference type="Proteomes" id="UP001196136">
    <property type="component" value="Unassembled WGS sequence"/>
</dbReference>
<proteinExistence type="predicted"/>
<sequence>MKKILGYAMLFLLMGTGMQAQDFDLDDIMGEAQDFFGNATETAENEADDAAWENINNQINKKLDDPKLKKLMGGFSEALKKFEGESMTGKCLQIMGAYAELLAYCDMRAESETEPCKKKEWLGIESMILLAGTSINYCPQEFYGLADFDDPDEETQREIITNYEWEIRNYFFGNSVIYGGVAWGENFQKLKEIEQTIGDLYNKNLSDYLRDNGKKKYSDLTMEEKEVFNLSAKKLQLDLESRTKNELPHMLLYLKFKFANDQLKLNDYGNSNNRLKEIIKSDDAIDFLVDFVGKMFTPGYQVKKALEIASESSAQKCRN</sequence>
<name>A0ABS7ETM8_9FLAO</name>
<keyword evidence="3" id="KW-1185">Reference proteome</keyword>
<evidence type="ECO:0000313" key="3">
    <source>
        <dbReference type="Proteomes" id="UP001196136"/>
    </source>
</evidence>
<dbReference type="EMBL" id="JAHZSV010000021">
    <property type="protein sequence ID" value="MBW8200939.1"/>
    <property type="molecule type" value="Genomic_DNA"/>
</dbReference>
<keyword evidence="1" id="KW-0732">Signal</keyword>
<evidence type="ECO:0000256" key="1">
    <source>
        <dbReference type="SAM" id="SignalP"/>
    </source>
</evidence>